<dbReference type="Pfam" id="PF14378">
    <property type="entry name" value="PAP2_3"/>
    <property type="match status" value="1"/>
</dbReference>
<evidence type="ECO:0000313" key="8">
    <source>
        <dbReference type="Proteomes" id="UP001165363"/>
    </source>
</evidence>
<sequence length="371" mass="41617">MTLDWRRESEEYRWLAALGAMTLLALVVAGWFSHRAGLPPYRIFYLYFLAVFQNARYALWLAGGLFVLRALWLKTWNPFRGLWALVTGHIRSPALILAGVIPVLLVPILMASFGTLKMLMPVFRDFSWDDRLAAADKFLFLGYQPWQFTHAVFGSPFLTKMIDKSYTYWVMALYAAVVAYAALAPRYERARFFLSFAAAWMLIGVVGGYVFASAGPCFAQQIGAVSAPEFAPLMARLKEIHEGGHLLNAYYWQGVLWRHHAAHQAGFAMGISAMPSMHNAIAILYALTTARMAKPIRIAAWTFAALIWIGSIHLGWHYAIDGIASGLMIAGIWYAAGRYLDRVGYTQALRLRGEKAPEPELPDFEPEPVAI</sequence>
<dbReference type="Proteomes" id="UP001165363">
    <property type="component" value="Unassembled WGS sequence"/>
</dbReference>
<evidence type="ECO:0000313" key="7">
    <source>
        <dbReference type="EMBL" id="MCL6683307.1"/>
    </source>
</evidence>
<reference evidence="7" key="1">
    <citation type="submission" date="2022-05" db="EMBL/GenBank/DDBJ databases">
        <authorList>
            <person name="Jo J.-H."/>
            <person name="Im W.-T."/>
        </authorList>
    </citation>
    <scope>NUCLEOTIDE SEQUENCE</scope>
    <source>
        <strain evidence="7">SE158</strain>
    </source>
</reference>
<keyword evidence="8" id="KW-1185">Reference proteome</keyword>
<feature type="domain" description="Inositolphosphotransferase Aur1/Ipt1" evidence="6">
    <location>
        <begin position="132"/>
        <end position="334"/>
    </location>
</feature>
<dbReference type="InterPro" id="IPR052185">
    <property type="entry name" value="IPC_Synthase-Related"/>
</dbReference>
<protein>
    <submittedName>
        <fullName evidence="7">Phosphatase PAP2 family protein</fullName>
    </submittedName>
</protein>
<feature type="transmembrane region" description="Helical" evidence="5">
    <location>
        <begin position="298"/>
        <end position="316"/>
    </location>
</feature>
<feature type="transmembrane region" description="Helical" evidence="5">
    <location>
        <begin position="44"/>
        <end position="73"/>
    </location>
</feature>
<dbReference type="InterPro" id="IPR026841">
    <property type="entry name" value="Aur1/Ipt1"/>
</dbReference>
<name>A0ABT0RKY3_9SPHN</name>
<dbReference type="PANTHER" id="PTHR31310:SF7">
    <property type="entry name" value="PA-PHOSPHATASE RELATED-FAMILY PROTEIN DDB_G0268928"/>
    <property type="match status" value="1"/>
</dbReference>
<feature type="transmembrane region" description="Helical" evidence="5">
    <location>
        <begin position="265"/>
        <end position="286"/>
    </location>
</feature>
<feature type="transmembrane region" description="Helical" evidence="5">
    <location>
        <begin position="192"/>
        <end position="212"/>
    </location>
</feature>
<accession>A0ABT0RKY3</accession>
<dbReference type="RefSeq" id="WP_249847240.1">
    <property type="nucleotide sequence ID" value="NZ_JAMGBD010000001.1"/>
</dbReference>
<keyword evidence="4 5" id="KW-0472">Membrane</keyword>
<comment type="subcellular location">
    <subcellularLocation>
        <location evidence="1">Membrane</location>
        <topology evidence="1">Multi-pass membrane protein</topology>
    </subcellularLocation>
</comment>
<feature type="transmembrane region" description="Helical" evidence="5">
    <location>
        <begin position="166"/>
        <end position="185"/>
    </location>
</feature>
<evidence type="ECO:0000256" key="3">
    <source>
        <dbReference type="ARBA" id="ARBA00022989"/>
    </source>
</evidence>
<gene>
    <name evidence="7" type="ORF">LZ536_05245</name>
</gene>
<dbReference type="EMBL" id="JAMGBD010000001">
    <property type="protein sequence ID" value="MCL6683307.1"/>
    <property type="molecule type" value="Genomic_DNA"/>
</dbReference>
<organism evidence="7 8">
    <name type="scientific">Sphingomonas alba</name>
    <dbReference type="NCBI Taxonomy" id="2908208"/>
    <lineage>
        <taxon>Bacteria</taxon>
        <taxon>Pseudomonadati</taxon>
        <taxon>Pseudomonadota</taxon>
        <taxon>Alphaproteobacteria</taxon>
        <taxon>Sphingomonadales</taxon>
        <taxon>Sphingomonadaceae</taxon>
        <taxon>Sphingomonas</taxon>
    </lineage>
</organism>
<evidence type="ECO:0000256" key="2">
    <source>
        <dbReference type="ARBA" id="ARBA00022692"/>
    </source>
</evidence>
<comment type="caution">
    <text evidence="7">The sequence shown here is derived from an EMBL/GenBank/DDBJ whole genome shotgun (WGS) entry which is preliminary data.</text>
</comment>
<feature type="transmembrane region" description="Helical" evidence="5">
    <location>
        <begin position="94"/>
        <end position="116"/>
    </location>
</feature>
<proteinExistence type="predicted"/>
<feature type="transmembrane region" description="Helical" evidence="5">
    <location>
        <begin position="12"/>
        <end position="32"/>
    </location>
</feature>
<keyword evidence="3 5" id="KW-1133">Transmembrane helix</keyword>
<evidence type="ECO:0000256" key="5">
    <source>
        <dbReference type="SAM" id="Phobius"/>
    </source>
</evidence>
<evidence type="ECO:0000256" key="4">
    <source>
        <dbReference type="ARBA" id="ARBA00023136"/>
    </source>
</evidence>
<feature type="transmembrane region" description="Helical" evidence="5">
    <location>
        <begin position="322"/>
        <end position="340"/>
    </location>
</feature>
<keyword evidence="2 5" id="KW-0812">Transmembrane</keyword>
<dbReference type="PANTHER" id="PTHR31310">
    <property type="match status" value="1"/>
</dbReference>
<evidence type="ECO:0000259" key="6">
    <source>
        <dbReference type="Pfam" id="PF14378"/>
    </source>
</evidence>
<evidence type="ECO:0000256" key="1">
    <source>
        <dbReference type="ARBA" id="ARBA00004141"/>
    </source>
</evidence>